<dbReference type="Proteomes" id="UP000887580">
    <property type="component" value="Unplaced"/>
</dbReference>
<accession>A0AC35FIG0</accession>
<organism evidence="1 2">
    <name type="scientific">Panagrolaimus sp. PS1159</name>
    <dbReference type="NCBI Taxonomy" id="55785"/>
    <lineage>
        <taxon>Eukaryota</taxon>
        <taxon>Metazoa</taxon>
        <taxon>Ecdysozoa</taxon>
        <taxon>Nematoda</taxon>
        <taxon>Chromadorea</taxon>
        <taxon>Rhabditida</taxon>
        <taxon>Tylenchina</taxon>
        <taxon>Panagrolaimomorpha</taxon>
        <taxon>Panagrolaimoidea</taxon>
        <taxon>Panagrolaimidae</taxon>
        <taxon>Panagrolaimus</taxon>
    </lineage>
</organism>
<name>A0AC35FIG0_9BILA</name>
<reference evidence="2" key="1">
    <citation type="submission" date="2022-11" db="UniProtKB">
        <authorList>
            <consortium name="WormBaseParasite"/>
        </authorList>
    </citation>
    <scope>IDENTIFICATION</scope>
</reference>
<protein>
    <submittedName>
        <fullName evidence="2">Epidermal differentiation protein</fullName>
    </submittedName>
</protein>
<evidence type="ECO:0000313" key="1">
    <source>
        <dbReference type="Proteomes" id="UP000887580"/>
    </source>
</evidence>
<dbReference type="WBParaSite" id="PS1159_v2.g17680.t1">
    <property type="protein sequence ID" value="PS1159_v2.g17680.t1"/>
    <property type="gene ID" value="PS1159_v2.g17680"/>
</dbReference>
<evidence type="ECO:0000313" key="2">
    <source>
        <dbReference type="WBParaSite" id="PS1159_v2.g17680.t1"/>
    </source>
</evidence>
<proteinExistence type="predicted"/>
<sequence length="172" mass="19501">MGHCHSRPRCHSDYGYYGGCEPCEPCHPCEPSPRIMHGYHPCRCHFPQIIMHDRGGYGRKNNFQEMCQCGGYVPENRFVPPQPYYPQAAAPMIQMPPYPPAPINPSNYIQHPQQTIPYPSPSTQQQQIPINNYPPVPQQNISKPQQSSQPQSIPKPRQSVQPRSSSPPPPYS</sequence>